<organism evidence="2">
    <name type="scientific">uncultured Caudovirales phage</name>
    <dbReference type="NCBI Taxonomy" id="2100421"/>
    <lineage>
        <taxon>Viruses</taxon>
        <taxon>Duplodnaviria</taxon>
        <taxon>Heunggongvirae</taxon>
        <taxon>Uroviricota</taxon>
        <taxon>Caudoviricetes</taxon>
        <taxon>Peduoviridae</taxon>
        <taxon>Maltschvirus</taxon>
        <taxon>Maltschvirus maltsch</taxon>
    </lineage>
</organism>
<dbReference type="Pfam" id="PF13481">
    <property type="entry name" value="AAA_25"/>
    <property type="match status" value="1"/>
</dbReference>
<protein>
    <submittedName>
        <fullName evidence="2">Primase, C-terminal 2</fullName>
    </submittedName>
</protein>
<dbReference type="InterPro" id="IPR002048">
    <property type="entry name" value="EF_hand_dom"/>
</dbReference>
<dbReference type="GO" id="GO:0005509">
    <property type="term" value="F:calcium ion binding"/>
    <property type="evidence" value="ECO:0007669"/>
    <property type="project" value="InterPro"/>
</dbReference>
<evidence type="ECO:0000259" key="1">
    <source>
        <dbReference type="PROSITE" id="PS50222"/>
    </source>
</evidence>
<accession>A0A6J5LGE8</accession>
<dbReference type="EMBL" id="LR796259">
    <property type="protein sequence ID" value="CAB4132196.1"/>
    <property type="molecule type" value="Genomic_DNA"/>
</dbReference>
<feature type="domain" description="EF-hand" evidence="1">
    <location>
        <begin position="360"/>
        <end position="395"/>
    </location>
</feature>
<dbReference type="SUPFAM" id="SSF52540">
    <property type="entry name" value="P-loop containing nucleoside triphosphate hydrolases"/>
    <property type="match status" value="1"/>
</dbReference>
<dbReference type="Pfam" id="PF08707">
    <property type="entry name" value="PriCT_2"/>
    <property type="match status" value="1"/>
</dbReference>
<name>A0A6J5LGE8_9CAUD</name>
<proteinExistence type="predicted"/>
<dbReference type="PROSITE" id="PS50222">
    <property type="entry name" value="EF_HAND_2"/>
    <property type="match status" value="1"/>
</dbReference>
<gene>
    <name evidence="2" type="ORF">UFOVP139_11</name>
</gene>
<dbReference type="GO" id="GO:0016817">
    <property type="term" value="F:hydrolase activity, acting on acid anhydrides"/>
    <property type="evidence" value="ECO:0007669"/>
    <property type="project" value="InterPro"/>
</dbReference>
<sequence length="656" mass="74190">MSNAFWKQIADRPVFCGFKEKVPVGIDGVDGLSAEDYTTRAGTYEQASSIASANYVGVSFMQPIEIDGKYLVCLDFDWKRSKEKEASPAQKAMIKKLYESGVAYEQSYSGSGCHFWVLVARDQIPCTINEGEGHEIEVFSGFEGQKRNVLITDREAAGEAVSIDLLDMFPQLTKYERRDYSIESNEVRVITPTELAKIRKAITHIPCGEGTHDTWKQVARSLQRVEGGEEIWIEWSLTAGLMTRKELEKTWRSLMADSRFKVHHETLFYIAYQHGYRESKEDRMIYEQEGYREVFYDQSMLKDTDYLIENFIAEGVLSIAGAAGVGKTNSLVTLSAQLTGFTEKSFLAPLIRRKVIYISEHTQQVEQIISALAKHTNGRVDSEEFRHWFRIFESKQITAVNAATLVAQLIEESTTVAQTPAGDFVIKPLVVFDTWAANFSIENENDNSEVGKVAEVLKRLYVDTGASVWLAGHTSKANKRGDLKDLSARGAGSLEAGVHMTAYLFKEEDGPARYLHIDKTRYEPDFREIKFVSVMHSDTVINRYGFTKEIRYFHCEISKSSPDERAAQKMIAKEIDLEQEMIDTIEFLFDDGVATTKNKIFSALSGDDGRKRQVFNKLVANNRISTVVVSPEIRAERNILSNAVKEIYRVVKGYDA</sequence>
<reference evidence="2" key="1">
    <citation type="submission" date="2020-04" db="EMBL/GenBank/DDBJ databases">
        <authorList>
            <person name="Chiriac C."/>
            <person name="Salcher M."/>
            <person name="Ghai R."/>
            <person name="Kavagutti S V."/>
        </authorList>
    </citation>
    <scope>NUCLEOTIDE SEQUENCE</scope>
</reference>
<dbReference type="Gene3D" id="3.40.50.300">
    <property type="entry name" value="P-loop containing nucleotide triphosphate hydrolases"/>
    <property type="match status" value="1"/>
</dbReference>
<evidence type="ECO:0000313" key="2">
    <source>
        <dbReference type="EMBL" id="CAB4132196.1"/>
    </source>
</evidence>
<dbReference type="InterPro" id="IPR027417">
    <property type="entry name" value="P-loop_NTPase"/>
</dbReference>
<dbReference type="InterPro" id="IPR014819">
    <property type="entry name" value="PriCT_2"/>
</dbReference>